<protein>
    <submittedName>
        <fullName evidence="1">Putative motility protein</fullName>
    </submittedName>
</protein>
<dbReference type="GO" id="GO:0005524">
    <property type="term" value="F:ATP binding"/>
    <property type="evidence" value="ECO:0007669"/>
    <property type="project" value="InterPro"/>
</dbReference>
<accession>A0A553H4Y8</accession>
<dbReference type="AlphaFoldDB" id="A0A553H4Y8"/>
<dbReference type="RefSeq" id="WP_143486465.1">
    <property type="nucleotide sequence ID" value="NZ_VJOY01000001.1"/>
</dbReference>
<dbReference type="InterPro" id="IPR001412">
    <property type="entry name" value="aa-tRNA-synth_I_CS"/>
</dbReference>
<proteinExistence type="predicted"/>
<dbReference type="GO" id="GO:0004812">
    <property type="term" value="F:aminoacyl-tRNA ligase activity"/>
    <property type="evidence" value="ECO:0007669"/>
    <property type="project" value="InterPro"/>
</dbReference>
<organism evidence="1 2">
    <name type="scientific">Pseudomonas mangiferae</name>
    <dbReference type="NCBI Taxonomy" id="2593654"/>
    <lineage>
        <taxon>Bacteria</taxon>
        <taxon>Pseudomonadati</taxon>
        <taxon>Pseudomonadota</taxon>
        <taxon>Gammaproteobacteria</taxon>
        <taxon>Pseudomonadales</taxon>
        <taxon>Pseudomonadaceae</taxon>
        <taxon>Pseudomonas</taxon>
    </lineage>
</organism>
<evidence type="ECO:0000313" key="1">
    <source>
        <dbReference type="EMBL" id="TRX76754.1"/>
    </source>
</evidence>
<keyword evidence="2" id="KW-1185">Reference proteome</keyword>
<dbReference type="Pfam" id="PF14070">
    <property type="entry name" value="YjfB_motility"/>
    <property type="match status" value="1"/>
</dbReference>
<dbReference type="EMBL" id="VJOY01000001">
    <property type="protein sequence ID" value="TRX76754.1"/>
    <property type="molecule type" value="Genomic_DNA"/>
</dbReference>
<reference evidence="1 2" key="1">
    <citation type="submission" date="2019-07" db="EMBL/GenBank/DDBJ databases">
        <title>Pseudomonas mangiferae sp. nov., isolated from bark of mango tree in Thailand.</title>
        <authorList>
            <person name="Srisuk N."/>
            <person name="Anurat P."/>
        </authorList>
    </citation>
    <scope>NUCLEOTIDE SEQUENCE [LARGE SCALE GENOMIC DNA]</scope>
    <source>
        <strain evidence="1 2">DMKU_BBB3-04</strain>
    </source>
</reference>
<gene>
    <name evidence="1" type="ORF">FM069_01670</name>
</gene>
<dbReference type="InterPro" id="IPR025906">
    <property type="entry name" value="YjfB_motility"/>
</dbReference>
<dbReference type="GO" id="GO:0006418">
    <property type="term" value="P:tRNA aminoacylation for protein translation"/>
    <property type="evidence" value="ECO:0007669"/>
    <property type="project" value="InterPro"/>
</dbReference>
<evidence type="ECO:0000313" key="2">
    <source>
        <dbReference type="Proteomes" id="UP000315235"/>
    </source>
</evidence>
<name>A0A553H4Y8_9PSED</name>
<sequence>MDISRIASAVSQASATASAAVGNASNASAGDIIAAKDAQLSSDVSVLTLKKAIDMQAQGAMALIEAIPQPASNPPHLGNTIDVRA</sequence>
<comment type="caution">
    <text evidence="1">The sequence shown here is derived from an EMBL/GenBank/DDBJ whole genome shotgun (WGS) entry which is preliminary data.</text>
</comment>
<dbReference type="Proteomes" id="UP000315235">
    <property type="component" value="Unassembled WGS sequence"/>
</dbReference>
<dbReference type="OrthoDB" id="8527899at2"/>
<dbReference type="PROSITE" id="PS00178">
    <property type="entry name" value="AA_TRNA_LIGASE_I"/>
    <property type="match status" value="1"/>
</dbReference>